<dbReference type="CDD" id="cd11055">
    <property type="entry name" value="CYP3A-like"/>
    <property type="match status" value="1"/>
</dbReference>
<dbReference type="PROSITE" id="PS00086">
    <property type="entry name" value="CYTOCHROME_P450"/>
    <property type="match status" value="1"/>
</dbReference>
<proteinExistence type="inferred from homology"/>
<dbReference type="FunCoup" id="G0PN00">
    <property type="interactions" value="77"/>
</dbReference>
<sequence length="508" mass="58551">MSILLLLIPTILIGILSYYLWLWTYWRRRGIPGPLGYPFVGVFPQTLKSEYPQYLQMRDWTKQYGPVYGYTEGTIKSLIVSDIDLVHELFVKQYDNFYGRKLNPIQGDPEKDPRSNLFSAQGFRWKRLRAISSSTFTNNSLRRINLTVEDSAVELLRHIEEKTAGGKEIDMLQFCQDFTMDVIGCIPMRQMDSQIIFGDNRKHIPLIGGVFPKFAEFFRFFMLKFPFLGAANFIHVNKTMINAVNNRIAQREKDAENGIELGEPQDFIDLFLDARADDVEHFGESNGDFSKSTSYSNRQLTTSEIVGQCTVFLIAGFDTTALSLSYSTYLLATHPEIQRKLQEEVDRECQNPEITFDQLSKLKYMDCVIKETLRLYPLGTLANSRRCMRATKLGDVEVEVGTMVQVDTWSLHTDPKIWGDDAKEFKPERWTNPDADQIFQKGGYIPFGLGPRQCIGMRLAYMEEKMLLSHILRKYSFEIGKKTEIPLKLVGRATTQPTSVWMQLKLRN</sequence>
<dbReference type="Gene3D" id="1.10.630.10">
    <property type="entry name" value="Cytochrome P450"/>
    <property type="match status" value="1"/>
</dbReference>
<keyword evidence="3 8" id="KW-0349">Heme</keyword>
<dbReference type="InterPro" id="IPR017972">
    <property type="entry name" value="Cyt_P450_CS"/>
</dbReference>
<dbReference type="InterPro" id="IPR002401">
    <property type="entry name" value="Cyt_P450_E_grp-I"/>
</dbReference>
<evidence type="ECO:0000256" key="2">
    <source>
        <dbReference type="ARBA" id="ARBA00010617"/>
    </source>
</evidence>
<dbReference type="GO" id="GO:0020037">
    <property type="term" value="F:heme binding"/>
    <property type="evidence" value="ECO:0007669"/>
    <property type="project" value="InterPro"/>
</dbReference>
<dbReference type="InterPro" id="IPR001128">
    <property type="entry name" value="Cyt_P450"/>
</dbReference>
<evidence type="ECO:0000256" key="7">
    <source>
        <dbReference type="ARBA" id="ARBA00023033"/>
    </source>
</evidence>
<name>G0PN00_CAEBE</name>
<evidence type="ECO:0000256" key="1">
    <source>
        <dbReference type="ARBA" id="ARBA00001971"/>
    </source>
</evidence>
<dbReference type="GO" id="GO:0016705">
    <property type="term" value="F:oxidoreductase activity, acting on paired donors, with incorporation or reduction of molecular oxygen"/>
    <property type="evidence" value="ECO:0007669"/>
    <property type="project" value="InterPro"/>
</dbReference>
<evidence type="ECO:0000256" key="8">
    <source>
        <dbReference type="PIRSR" id="PIRSR602401-1"/>
    </source>
</evidence>
<dbReference type="STRING" id="135651.G0PN00"/>
<reference evidence="12" key="1">
    <citation type="submission" date="2011-07" db="EMBL/GenBank/DDBJ databases">
        <authorList>
            <consortium name="Caenorhabditis brenneri Sequencing and Analysis Consortium"/>
            <person name="Wilson R.K."/>
        </authorList>
    </citation>
    <scope>NUCLEOTIDE SEQUENCE [LARGE SCALE GENOMIC DNA]</scope>
    <source>
        <strain evidence="12">PB2801</strain>
    </source>
</reference>
<dbReference type="InParanoid" id="G0PN00"/>
<keyword evidence="5 9" id="KW-0560">Oxidoreductase</keyword>
<dbReference type="PANTHER" id="PTHR24292:SF102">
    <property type="entry name" value="CYTOCHROME P450 FAMILY-RELATED"/>
    <property type="match status" value="1"/>
</dbReference>
<feature type="transmembrane region" description="Helical" evidence="10">
    <location>
        <begin position="6"/>
        <end position="26"/>
    </location>
</feature>
<dbReference type="GO" id="GO:0004497">
    <property type="term" value="F:monooxygenase activity"/>
    <property type="evidence" value="ECO:0007669"/>
    <property type="project" value="UniProtKB-KW"/>
</dbReference>
<dbReference type="Proteomes" id="UP000008068">
    <property type="component" value="Unassembled WGS sequence"/>
</dbReference>
<dbReference type="Pfam" id="PF00067">
    <property type="entry name" value="p450"/>
    <property type="match status" value="1"/>
</dbReference>
<evidence type="ECO:0000256" key="6">
    <source>
        <dbReference type="ARBA" id="ARBA00023004"/>
    </source>
</evidence>
<comment type="cofactor">
    <cofactor evidence="1 8">
        <name>heme</name>
        <dbReference type="ChEBI" id="CHEBI:30413"/>
    </cofactor>
</comment>
<keyword evidence="10" id="KW-0812">Transmembrane</keyword>
<evidence type="ECO:0000256" key="4">
    <source>
        <dbReference type="ARBA" id="ARBA00022723"/>
    </source>
</evidence>
<dbReference type="PRINTS" id="PR00385">
    <property type="entry name" value="P450"/>
</dbReference>
<keyword evidence="10" id="KW-0472">Membrane</keyword>
<dbReference type="GO" id="GO:0005506">
    <property type="term" value="F:iron ion binding"/>
    <property type="evidence" value="ECO:0007669"/>
    <property type="project" value="InterPro"/>
</dbReference>
<keyword evidence="10" id="KW-1133">Transmembrane helix</keyword>
<evidence type="ECO:0000256" key="10">
    <source>
        <dbReference type="SAM" id="Phobius"/>
    </source>
</evidence>
<dbReference type="AlphaFoldDB" id="G0PN00"/>
<dbReference type="OrthoDB" id="2789670at2759"/>
<protein>
    <submittedName>
        <fullName evidence="11">Uncharacterized protein</fullName>
    </submittedName>
</protein>
<keyword evidence="4 8" id="KW-0479">Metal-binding</keyword>
<keyword evidence="12" id="KW-1185">Reference proteome</keyword>
<comment type="similarity">
    <text evidence="2 9">Belongs to the cytochrome P450 family.</text>
</comment>
<feature type="binding site" description="axial binding residue" evidence="8">
    <location>
        <position position="454"/>
    </location>
    <ligand>
        <name>heme</name>
        <dbReference type="ChEBI" id="CHEBI:30413"/>
    </ligand>
    <ligandPart>
        <name>Fe</name>
        <dbReference type="ChEBI" id="CHEBI:18248"/>
    </ligandPart>
</feature>
<dbReference type="SUPFAM" id="SSF48264">
    <property type="entry name" value="Cytochrome P450"/>
    <property type="match status" value="1"/>
</dbReference>
<evidence type="ECO:0000313" key="12">
    <source>
        <dbReference type="Proteomes" id="UP000008068"/>
    </source>
</evidence>
<evidence type="ECO:0000256" key="3">
    <source>
        <dbReference type="ARBA" id="ARBA00022617"/>
    </source>
</evidence>
<dbReference type="HOGENOM" id="CLU_001570_5_2_1"/>
<keyword evidence="6 8" id="KW-0408">Iron</keyword>
<accession>G0PN00</accession>
<gene>
    <name evidence="11" type="ORF">CAEBREN_31971</name>
</gene>
<dbReference type="PRINTS" id="PR00463">
    <property type="entry name" value="EP450I"/>
</dbReference>
<dbReference type="eggNOG" id="KOG0158">
    <property type="taxonomic scope" value="Eukaryota"/>
</dbReference>
<dbReference type="FunFam" id="1.10.630.10:FF:000182">
    <property type="entry name" value="Cytochrome P450 3A4"/>
    <property type="match status" value="1"/>
</dbReference>
<dbReference type="InterPro" id="IPR050476">
    <property type="entry name" value="Insect_CytP450_Detox"/>
</dbReference>
<evidence type="ECO:0000256" key="9">
    <source>
        <dbReference type="RuleBase" id="RU000461"/>
    </source>
</evidence>
<dbReference type="PANTHER" id="PTHR24292">
    <property type="entry name" value="CYTOCHROME P450"/>
    <property type="match status" value="1"/>
</dbReference>
<evidence type="ECO:0000313" key="11">
    <source>
        <dbReference type="EMBL" id="EGT39398.1"/>
    </source>
</evidence>
<dbReference type="InterPro" id="IPR036396">
    <property type="entry name" value="Cyt_P450_sf"/>
</dbReference>
<organism evidence="12">
    <name type="scientific">Caenorhabditis brenneri</name>
    <name type="common">Nematode worm</name>
    <dbReference type="NCBI Taxonomy" id="135651"/>
    <lineage>
        <taxon>Eukaryota</taxon>
        <taxon>Metazoa</taxon>
        <taxon>Ecdysozoa</taxon>
        <taxon>Nematoda</taxon>
        <taxon>Chromadorea</taxon>
        <taxon>Rhabditida</taxon>
        <taxon>Rhabditina</taxon>
        <taxon>Rhabditomorpha</taxon>
        <taxon>Rhabditoidea</taxon>
        <taxon>Rhabditidae</taxon>
        <taxon>Peloderinae</taxon>
        <taxon>Caenorhabditis</taxon>
    </lineage>
</organism>
<keyword evidence="7 9" id="KW-0503">Monooxygenase</keyword>
<dbReference type="EMBL" id="GL381611">
    <property type="protein sequence ID" value="EGT39398.1"/>
    <property type="molecule type" value="Genomic_DNA"/>
</dbReference>
<evidence type="ECO:0000256" key="5">
    <source>
        <dbReference type="ARBA" id="ARBA00023002"/>
    </source>
</evidence>